<evidence type="ECO:0000313" key="3">
    <source>
        <dbReference type="Proteomes" id="UP000694232"/>
    </source>
</evidence>
<keyword evidence="1" id="KW-0812">Transmembrane</keyword>
<keyword evidence="1" id="KW-0472">Membrane</keyword>
<gene>
    <name evidence="2" type="ORF">KNV97_10995</name>
</gene>
<accession>A0A975YQ16</accession>
<dbReference type="Proteomes" id="UP000694232">
    <property type="component" value="Chromosome 1"/>
</dbReference>
<feature type="transmembrane region" description="Helical" evidence="1">
    <location>
        <begin position="12"/>
        <end position="30"/>
    </location>
</feature>
<evidence type="ECO:0000313" key="2">
    <source>
        <dbReference type="EMBL" id="QXO19398.1"/>
    </source>
</evidence>
<sequence>MAAEKLTKLRLTQIVITLAILTVAFFWRTITFQDVSTQKCIATPQCSLFVDGRQITVTKSETEQGVYIIQSIPSDWSVTSDQKIIREGENIELKFYDNNSNTTGVININDSVTIEISD</sequence>
<organism evidence="2 3">
    <name type="scientific">Vibrio ostreae</name>
    <dbReference type="NCBI Taxonomy" id="2841925"/>
    <lineage>
        <taxon>Bacteria</taxon>
        <taxon>Pseudomonadati</taxon>
        <taxon>Pseudomonadota</taxon>
        <taxon>Gammaproteobacteria</taxon>
        <taxon>Vibrionales</taxon>
        <taxon>Vibrionaceae</taxon>
        <taxon>Vibrio</taxon>
    </lineage>
</organism>
<proteinExistence type="predicted"/>
<reference evidence="2" key="1">
    <citation type="submission" date="2021-06" db="EMBL/GenBank/DDBJ databases">
        <title>Vibrio nov. sp., novel gut bacterium isolated from Yellow Sea oyster.</title>
        <authorList>
            <person name="Muhammad N."/>
            <person name="Nguyen T.H."/>
            <person name="Lee Y.-J."/>
            <person name="Ko J."/>
            <person name="Kim S.-G."/>
        </authorList>
    </citation>
    <scope>NUCLEOTIDE SEQUENCE</scope>
    <source>
        <strain evidence="2">OG9-811</strain>
    </source>
</reference>
<keyword evidence="3" id="KW-1185">Reference proteome</keyword>
<protein>
    <submittedName>
        <fullName evidence="2">Uncharacterized protein</fullName>
    </submittedName>
</protein>
<dbReference type="RefSeq" id="WP_136486473.1">
    <property type="nucleotide sequence ID" value="NZ_CP076643.1"/>
</dbReference>
<keyword evidence="1" id="KW-1133">Transmembrane helix</keyword>
<evidence type="ECO:0000256" key="1">
    <source>
        <dbReference type="SAM" id="Phobius"/>
    </source>
</evidence>
<name>A0A975YQ16_9VIBR</name>
<dbReference type="AlphaFoldDB" id="A0A975YQ16"/>
<dbReference type="KEGG" id="vos:KNV97_10995"/>
<dbReference type="EMBL" id="CP076643">
    <property type="protein sequence ID" value="QXO19398.1"/>
    <property type="molecule type" value="Genomic_DNA"/>
</dbReference>